<gene>
    <name evidence="1" type="ORF">ACFQDH_20500</name>
</gene>
<accession>A0ABW2AL14</accession>
<sequence>MSEGVELSPSAIRLARALVADAAKRGEKESAQIEAIARMKTPEERKAS</sequence>
<proteinExistence type="predicted"/>
<dbReference type="EMBL" id="JBHSWH010000001">
    <property type="protein sequence ID" value="MFC6707556.1"/>
    <property type="molecule type" value="Genomic_DNA"/>
</dbReference>
<dbReference type="RefSeq" id="WP_382404226.1">
    <property type="nucleotide sequence ID" value="NZ_JBHSWH010000001.1"/>
</dbReference>
<keyword evidence="2" id="KW-1185">Reference proteome</keyword>
<protein>
    <submittedName>
        <fullName evidence="1">Uncharacterized protein</fullName>
    </submittedName>
</protein>
<name>A0ABW2AL14_9MICO</name>
<comment type="caution">
    <text evidence="1">The sequence shown here is derived from an EMBL/GenBank/DDBJ whole genome shotgun (WGS) entry which is preliminary data.</text>
</comment>
<evidence type="ECO:0000313" key="1">
    <source>
        <dbReference type="EMBL" id="MFC6707556.1"/>
    </source>
</evidence>
<reference evidence="2" key="1">
    <citation type="journal article" date="2019" name="Int. J. Syst. Evol. Microbiol.">
        <title>The Global Catalogue of Microorganisms (GCM) 10K type strain sequencing project: providing services to taxonomists for standard genome sequencing and annotation.</title>
        <authorList>
            <consortium name="The Broad Institute Genomics Platform"/>
            <consortium name="The Broad Institute Genome Sequencing Center for Infectious Disease"/>
            <person name="Wu L."/>
            <person name="Ma J."/>
        </authorList>
    </citation>
    <scope>NUCLEOTIDE SEQUENCE [LARGE SCALE GENOMIC DNA]</scope>
    <source>
        <strain evidence="2">CCUG 58127</strain>
    </source>
</reference>
<organism evidence="1 2">
    <name type="scientific">Flexivirga alba</name>
    <dbReference type="NCBI Taxonomy" id="702742"/>
    <lineage>
        <taxon>Bacteria</taxon>
        <taxon>Bacillati</taxon>
        <taxon>Actinomycetota</taxon>
        <taxon>Actinomycetes</taxon>
        <taxon>Micrococcales</taxon>
        <taxon>Dermacoccaceae</taxon>
        <taxon>Flexivirga</taxon>
    </lineage>
</organism>
<evidence type="ECO:0000313" key="2">
    <source>
        <dbReference type="Proteomes" id="UP001596298"/>
    </source>
</evidence>
<dbReference type="Proteomes" id="UP001596298">
    <property type="component" value="Unassembled WGS sequence"/>
</dbReference>